<dbReference type="Pfam" id="PF13432">
    <property type="entry name" value="TPR_16"/>
    <property type="match status" value="2"/>
</dbReference>
<feature type="compositionally biased region" description="Basic and acidic residues" evidence="4">
    <location>
        <begin position="16"/>
        <end position="28"/>
    </location>
</feature>
<feature type="repeat" description="TPR" evidence="3">
    <location>
        <begin position="298"/>
        <end position="331"/>
    </location>
</feature>
<dbReference type="InterPro" id="IPR052346">
    <property type="entry name" value="O-mannosyl-transferase_TMTC"/>
</dbReference>
<keyword evidence="5" id="KW-0472">Membrane</keyword>
<evidence type="ECO:0000313" key="6">
    <source>
        <dbReference type="EMBL" id="VFJ49668.1"/>
    </source>
</evidence>
<dbReference type="SMART" id="SM00028">
    <property type="entry name" value="TPR"/>
    <property type="match status" value="4"/>
</dbReference>
<evidence type="ECO:0000313" key="7">
    <source>
        <dbReference type="EMBL" id="VFJ68121.1"/>
    </source>
</evidence>
<organism evidence="7">
    <name type="scientific">Candidatus Kentrum sp. DK</name>
    <dbReference type="NCBI Taxonomy" id="2126562"/>
    <lineage>
        <taxon>Bacteria</taxon>
        <taxon>Pseudomonadati</taxon>
        <taxon>Pseudomonadota</taxon>
        <taxon>Gammaproteobacteria</taxon>
        <taxon>Candidatus Kentrum</taxon>
    </lineage>
</organism>
<dbReference type="InterPro" id="IPR011990">
    <property type="entry name" value="TPR-like_helical_dom_sf"/>
</dbReference>
<proteinExistence type="predicted"/>
<reference evidence="7" key="1">
    <citation type="submission" date="2019-02" db="EMBL/GenBank/DDBJ databases">
        <authorList>
            <person name="Gruber-Vodicka R. H."/>
            <person name="Seah K. B. B."/>
        </authorList>
    </citation>
    <scope>NUCLEOTIDE SEQUENCE</scope>
    <source>
        <strain evidence="7">BECK_DK161</strain>
        <strain evidence="6">BECK_DK47</strain>
    </source>
</reference>
<protein>
    <submittedName>
        <fullName evidence="7">Tetratricopeptide repeat-containing protein</fullName>
    </submittedName>
</protein>
<evidence type="ECO:0000256" key="5">
    <source>
        <dbReference type="SAM" id="Phobius"/>
    </source>
</evidence>
<dbReference type="Gene3D" id="1.25.40.10">
    <property type="entry name" value="Tetratricopeptide repeat domain"/>
    <property type="match status" value="1"/>
</dbReference>
<name>A0A450TKM8_9GAMM</name>
<evidence type="ECO:0000256" key="4">
    <source>
        <dbReference type="SAM" id="MobiDB-lite"/>
    </source>
</evidence>
<dbReference type="PANTHER" id="PTHR44227:SF3">
    <property type="entry name" value="PROTEIN O-MANNOSYL-TRANSFERASE TMTC4"/>
    <property type="match status" value="1"/>
</dbReference>
<dbReference type="EMBL" id="CAADEY010000176">
    <property type="protein sequence ID" value="VFJ68121.1"/>
    <property type="molecule type" value="Genomic_DNA"/>
</dbReference>
<evidence type="ECO:0000256" key="1">
    <source>
        <dbReference type="ARBA" id="ARBA00022737"/>
    </source>
</evidence>
<dbReference type="AlphaFoldDB" id="A0A450TKM8"/>
<gene>
    <name evidence="6" type="ORF">BECKDK2373B_GA0170837_102544</name>
    <name evidence="7" type="ORF">BECKDK2373C_GA0170839_11763</name>
</gene>
<keyword evidence="2 3" id="KW-0802">TPR repeat</keyword>
<dbReference type="InterPro" id="IPR019734">
    <property type="entry name" value="TPR_rpt"/>
</dbReference>
<evidence type="ECO:0000256" key="3">
    <source>
        <dbReference type="PROSITE-ProRule" id="PRU00339"/>
    </source>
</evidence>
<feature type="region of interest" description="Disordered" evidence="4">
    <location>
        <begin position="1"/>
        <end position="60"/>
    </location>
</feature>
<dbReference type="PANTHER" id="PTHR44227">
    <property type="match status" value="1"/>
</dbReference>
<evidence type="ECO:0000256" key="2">
    <source>
        <dbReference type="ARBA" id="ARBA00022803"/>
    </source>
</evidence>
<dbReference type="GO" id="GO:0000030">
    <property type="term" value="F:mannosyltransferase activity"/>
    <property type="evidence" value="ECO:0007669"/>
    <property type="project" value="TreeGrafter"/>
</dbReference>
<dbReference type="PROSITE" id="PS50005">
    <property type="entry name" value="TPR"/>
    <property type="match status" value="1"/>
</dbReference>
<keyword evidence="5" id="KW-0812">Transmembrane</keyword>
<feature type="transmembrane region" description="Helical" evidence="5">
    <location>
        <begin position="92"/>
        <end position="117"/>
    </location>
</feature>
<dbReference type="SUPFAM" id="SSF48452">
    <property type="entry name" value="TPR-like"/>
    <property type="match status" value="1"/>
</dbReference>
<dbReference type="GO" id="GO:0030968">
    <property type="term" value="P:endoplasmic reticulum unfolded protein response"/>
    <property type="evidence" value="ECO:0007669"/>
    <property type="project" value="TreeGrafter"/>
</dbReference>
<dbReference type="EMBL" id="CAADEX010000025">
    <property type="protein sequence ID" value="VFJ49668.1"/>
    <property type="molecule type" value="Genomic_DNA"/>
</dbReference>
<accession>A0A450TKM8</accession>
<sequence>MIRHHRQAIPQRQPHQRSEPGEMPEKSALEASLFPGASSSNTRAGRSTADGVHRGSIGAPMDRNSHYPWRGLSASKFLGTVREVFLFASRHWHLLFSLFLLFFVSVASLIADVSLVYPFREMAQGQLGLAHEREKFFHEQEEYRNKRRLLDTQRTMAAQQRELGNALLDSGLYADAEEAFATALSLDGTDRSAELGRGKAHILRLAASEDKNPAAIDHYLKTILRDNPGDYHAHAMLGELLAGLDPEAAEVHYRRAVAAGARAAHARFGLARMLTGRGEYQEARILLEEAVDLVPLRALYRTNLADVLARMGDFPAAVAHYRRAVSLNKKRILGHFKLAGGLRRVKELEEAQTHYRNGVALLERKRIAERPENRASWPFSVTPAHQGPGYPEPVAYTVYLDRREQKRVYGELELAAGEFLLGQEEEARRRLRELPRLPDREQAEIEWLVTGELQALVEDQQYLAGTVEAFLKTLN</sequence>
<dbReference type="GO" id="GO:0035269">
    <property type="term" value="P:protein O-linked glycosylation via mannose"/>
    <property type="evidence" value="ECO:0007669"/>
    <property type="project" value="TreeGrafter"/>
</dbReference>
<keyword evidence="5" id="KW-1133">Transmembrane helix</keyword>
<keyword evidence="1" id="KW-0677">Repeat</keyword>